<evidence type="ECO:0000313" key="5">
    <source>
        <dbReference type="Proteomes" id="UP000535182"/>
    </source>
</evidence>
<evidence type="ECO:0000313" key="4">
    <source>
        <dbReference type="EMBL" id="MBB5329932.1"/>
    </source>
</evidence>
<evidence type="ECO:0000256" key="2">
    <source>
        <dbReference type="SAM" id="Phobius"/>
    </source>
</evidence>
<feature type="region of interest" description="Disordered" evidence="1">
    <location>
        <begin position="333"/>
        <end position="354"/>
    </location>
</feature>
<reference evidence="4 5" key="1">
    <citation type="submission" date="2020-08" db="EMBL/GenBank/DDBJ databases">
        <title>Genomic Encyclopedia of Type Strains, Phase IV (KMG-V): Genome sequencing to study the core and pangenomes of soil and plant-associated prokaryotes.</title>
        <authorList>
            <person name="Whitman W."/>
        </authorList>
    </citation>
    <scope>NUCLEOTIDE SEQUENCE [LARGE SCALE GENOMIC DNA]</scope>
    <source>
        <strain evidence="4 5">X5P2</strain>
    </source>
</reference>
<keyword evidence="5" id="KW-1185">Reference proteome</keyword>
<name>A0A9X0U6L3_9BACT</name>
<accession>A0A9X0U6L3</accession>
<dbReference type="EMBL" id="JACHEB010000008">
    <property type="protein sequence ID" value="MBB5329932.1"/>
    <property type="molecule type" value="Genomic_DNA"/>
</dbReference>
<feature type="transmembrane region" description="Helical" evidence="2">
    <location>
        <begin position="192"/>
        <end position="213"/>
    </location>
</feature>
<comment type="caution">
    <text evidence="4">The sequence shown here is derived from an EMBL/GenBank/DDBJ whole genome shotgun (WGS) entry which is preliminary data.</text>
</comment>
<dbReference type="Proteomes" id="UP000535182">
    <property type="component" value="Unassembled WGS sequence"/>
</dbReference>
<keyword evidence="2" id="KW-0472">Membrane</keyword>
<gene>
    <name evidence="4" type="ORF">HDF14_003561</name>
</gene>
<dbReference type="AlphaFoldDB" id="A0A9X0U6L3"/>
<sequence length="501" mass="53170">MKSLSESIRALLLLLLCAFIAPLRAHAHVGSKDVYEQVEAGPYKLFVTIRTPTVIPGVATVEVRSSGATVKNIHITPLPITGEASKHPPTSDPMTNSTADPAFFTGSIWMMASGSWQVRFEIAGDAGDQTVSVPVPAVALSTLKMQHGLGITLGILGLFLVVSMAGIVAAAVRDARLEPGAIPSPNRRRRAILATAGSLVVMALLIWGGATWWNVEAASYALDVYHPMAVTPTLSGNLLDLNVQPYDGGKERTSRSNKDFLPDHGHLMHLYAIREPQMDAVFHLHPVLTSAGDFRMSLPSMPGGNYKLYGDIVHANGFPETLVSTITVPAEMPGGPLGTDDASGSPPPLSGGQLSNSYKLPDGYVMVWDRLSTVSSNTAYAFRFHLLDANGKPATDVQPYMGMAGHAAFVKTDGTVFAHTHPEGSAAMAALMLANDNTGGHASDHAAMDGAMSMDMTAHSEPLSSTVEFPYGFPSSGPYRIFVQMKHGTTIETGVFDVVVP</sequence>
<dbReference type="RefSeq" id="WP_313899609.1">
    <property type="nucleotide sequence ID" value="NZ_JACHEB010000008.1"/>
</dbReference>
<keyword evidence="3" id="KW-0732">Signal</keyword>
<evidence type="ECO:0000256" key="3">
    <source>
        <dbReference type="SAM" id="SignalP"/>
    </source>
</evidence>
<feature type="transmembrane region" description="Helical" evidence="2">
    <location>
        <begin position="149"/>
        <end position="172"/>
    </location>
</feature>
<keyword evidence="2" id="KW-1133">Transmembrane helix</keyword>
<feature type="signal peptide" evidence="3">
    <location>
        <begin position="1"/>
        <end position="27"/>
    </location>
</feature>
<feature type="chain" id="PRO_5040717655" evidence="3">
    <location>
        <begin position="28"/>
        <end position="501"/>
    </location>
</feature>
<protein>
    <submittedName>
        <fullName evidence="4">TRAP-type C4-dicarboxylate transport system permease small subunit</fullName>
    </submittedName>
</protein>
<keyword evidence="2" id="KW-0812">Transmembrane</keyword>
<organism evidence="4 5">
    <name type="scientific">Tunturiibacter gelidiferens</name>
    <dbReference type="NCBI Taxonomy" id="3069689"/>
    <lineage>
        <taxon>Bacteria</taxon>
        <taxon>Pseudomonadati</taxon>
        <taxon>Acidobacteriota</taxon>
        <taxon>Terriglobia</taxon>
        <taxon>Terriglobales</taxon>
        <taxon>Acidobacteriaceae</taxon>
        <taxon>Tunturiibacter</taxon>
    </lineage>
</organism>
<proteinExistence type="predicted"/>
<evidence type="ECO:0000256" key="1">
    <source>
        <dbReference type="SAM" id="MobiDB-lite"/>
    </source>
</evidence>